<keyword evidence="6" id="KW-1185">Reference proteome</keyword>
<evidence type="ECO:0000259" key="4">
    <source>
        <dbReference type="Pfam" id="PF25225"/>
    </source>
</evidence>
<evidence type="ECO:0000259" key="2">
    <source>
        <dbReference type="Pfam" id="PF25222"/>
    </source>
</evidence>
<feature type="domain" description="DUF7840" evidence="2">
    <location>
        <begin position="412"/>
        <end position="659"/>
    </location>
</feature>
<dbReference type="AlphaFoldDB" id="R4YPS2"/>
<feature type="domain" description="Lnb N-terminal periplasmic" evidence="1">
    <location>
        <begin position="134"/>
        <end position="304"/>
    </location>
</feature>
<evidence type="ECO:0000259" key="1">
    <source>
        <dbReference type="Pfam" id="PF13387"/>
    </source>
</evidence>
<dbReference type="STRING" id="698738.OLEAN_C28910"/>
<accession>R4YPS2</accession>
<feature type="domain" description="DUF7843" evidence="4">
    <location>
        <begin position="46"/>
        <end position="121"/>
    </location>
</feature>
<dbReference type="HOGENOM" id="CLU_025316_1_0_6"/>
<evidence type="ECO:0000313" key="6">
    <source>
        <dbReference type="Proteomes" id="UP000032749"/>
    </source>
</evidence>
<name>R4YPS2_OLEAN</name>
<sequence length="660" mass="75463">MFILVCQKLAEVIFKKSCAITFIISSSFLIPQQCFSDELENMIEKVSALQQWQHLLHYRSHSLLGFMESENDTDSFFISPTGKTDLKAELIAEVALFSLSEQPDNESLQCRFPARYQWLKQFYPNWKDQACSELNEWKSDVDAHKLTLIFPASYLNSPSSMYGHTLIRLDREDESKSKLLSYSVNFAANADPTDNELVFSYKGLAGGYPGVVSILPYYAKVNEYSHLEHRDVWEYQLNLTEQEVDQFVNHIWETKETEFDYFFFDENCSYRLLALLDASSERIDVAKNFSLKAMPINTIRSLIDSDKVDSVEYRASSGVMLNQQQEQLSESQKDWAKKIIEEPDYLNNEAFMQLPEFERAQILEVSISYLRYLVVKKKQNSPANRKKSLALLSARSKIPMQDVFQPIVEPEIRDDEGHLTHRAMVALGQQNNDEFVDLQMRIAYHELMDLPDGFIRGGQIEMGALTLRGVNKNNTSAITEKDELSLQLQRFSIINILSLGSRDHFQQPISWRVNAGFDRFILEGSDLFAHLDVGGGYSYDLGFNGDAEKSGKSASDWGQVYGLLEGRLKASGQFEDNYQLSAGAQMGWLYQGSQWQVNTYGSWLPSVLGEEFDYQDIVIAVGSKLERNLQLRLEGKKQWLSKSGDTVDGDSISLGLNWYF</sequence>
<gene>
    <name evidence="5" type="ORF">OLEAN_C28910</name>
</gene>
<reference evidence="5 6" key="1">
    <citation type="journal article" date="2013" name="Nat. Commun.">
        <title>Genome sequence and functional genomic analysis of the oil-degrading bacterium Oleispira antarctica.</title>
        <authorList>
            <person name="Kube M."/>
            <person name="Chernikova T.N."/>
            <person name="Al-Ramahi Y."/>
            <person name="Beloqui A."/>
            <person name="Lopez-Cortez N."/>
            <person name="Guazzaroni M.E."/>
            <person name="Heipieper H.J."/>
            <person name="Klages S."/>
            <person name="Kotsyurbenko O.R."/>
            <person name="Langer I."/>
            <person name="Nechitaylo T.Y."/>
            <person name="Lunsdorf H."/>
            <person name="Fernandez M."/>
            <person name="Juarez S."/>
            <person name="Ciordia S."/>
            <person name="Singer A."/>
            <person name="Kagan O."/>
            <person name="Egorova O."/>
            <person name="Petit P.A."/>
            <person name="Stogios P."/>
            <person name="Kim Y."/>
            <person name="Tchigvintsev A."/>
            <person name="Flick R."/>
            <person name="Denaro R."/>
            <person name="Genovese M."/>
            <person name="Albar J.P."/>
            <person name="Reva O.N."/>
            <person name="Martinez-Gomariz M."/>
            <person name="Tran H."/>
            <person name="Ferrer M."/>
            <person name="Savchenko A."/>
            <person name="Yakunin A.F."/>
            <person name="Yakimov M.M."/>
            <person name="Golyshina O.V."/>
            <person name="Reinhardt R."/>
            <person name="Golyshin P.N."/>
        </authorList>
    </citation>
    <scope>NUCLEOTIDE SEQUENCE [LARGE SCALE GENOMIC DNA]</scope>
</reference>
<dbReference type="Pfam" id="PF25224">
    <property type="entry name" value="DUF7842"/>
    <property type="match status" value="1"/>
</dbReference>
<organism evidence="5 6">
    <name type="scientific">Oleispira antarctica RB-8</name>
    <dbReference type="NCBI Taxonomy" id="698738"/>
    <lineage>
        <taxon>Bacteria</taxon>
        <taxon>Pseudomonadati</taxon>
        <taxon>Pseudomonadota</taxon>
        <taxon>Gammaproteobacteria</taxon>
        <taxon>Oceanospirillales</taxon>
        <taxon>Oceanospirillaceae</taxon>
        <taxon>Oleispira</taxon>
    </lineage>
</organism>
<dbReference type="InterPro" id="IPR057164">
    <property type="entry name" value="DUF7842"/>
</dbReference>
<dbReference type="InterPro" id="IPR057165">
    <property type="entry name" value="DUF7843"/>
</dbReference>
<feature type="domain" description="DUF7842" evidence="3">
    <location>
        <begin position="312"/>
        <end position="402"/>
    </location>
</feature>
<dbReference type="InterPro" id="IPR025178">
    <property type="entry name" value="Lnb_N"/>
</dbReference>
<dbReference type="Pfam" id="PF13387">
    <property type="entry name" value="Lnb_N"/>
    <property type="match status" value="1"/>
</dbReference>
<evidence type="ECO:0000313" key="5">
    <source>
        <dbReference type="EMBL" id="CCK77067.1"/>
    </source>
</evidence>
<dbReference type="EMBL" id="FO203512">
    <property type="protein sequence ID" value="CCK77067.1"/>
    <property type="molecule type" value="Genomic_DNA"/>
</dbReference>
<dbReference type="InterPro" id="IPR057162">
    <property type="entry name" value="DUF7840"/>
</dbReference>
<protein>
    <submittedName>
        <fullName evidence="5">Uncharacterized protein</fullName>
    </submittedName>
</protein>
<dbReference type="KEGG" id="oai:OLEAN_C28910"/>
<dbReference type="Pfam" id="PF25225">
    <property type="entry name" value="DUF7843"/>
    <property type="match status" value="1"/>
</dbReference>
<evidence type="ECO:0000259" key="3">
    <source>
        <dbReference type="Pfam" id="PF25224"/>
    </source>
</evidence>
<dbReference type="Pfam" id="PF25222">
    <property type="entry name" value="DUF7840"/>
    <property type="match status" value="1"/>
</dbReference>
<dbReference type="PATRIC" id="fig|698738.3.peg.3003"/>
<proteinExistence type="predicted"/>
<dbReference type="Proteomes" id="UP000032749">
    <property type="component" value="Chromosome"/>
</dbReference>
<dbReference type="OrthoDB" id="9759948at2"/>